<evidence type="ECO:0000313" key="3">
    <source>
        <dbReference type="Proteomes" id="UP000693706"/>
    </source>
</evidence>
<dbReference type="SUPFAM" id="SSF53955">
    <property type="entry name" value="Lysozyme-like"/>
    <property type="match status" value="1"/>
</dbReference>
<dbReference type="GO" id="GO:0006032">
    <property type="term" value="P:chitin catabolic process"/>
    <property type="evidence" value="ECO:0007669"/>
    <property type="project" value="InterPro"/>
</dbReference>
<dbReference type="Proteomes" id="UP000693706">
    <property type="component" value="Segment"/>
</dbReference>
<protein>
    <submittedName>
        <fullName evidence="2">Chitinase</fullName>
    </submittedName>
</protein>
<keyword evidence="3" id="KW-1185">Reference proteome</keyword>
<dbReference type="Pfam" id="PF00182">
    <property type="entry name" value="Glyco_hydro_19"/>
    <property type="match status" value="1"/>
</dbReference>
<dbReference type="GO" id="GO:0004568">
    <property type="term" value="F:chitinase activity"/>
    <property type="evidence" value="ECO:0007669"/>
    <property type="project" value="InterPro"/>
</dbReference>
<sequence length="182" mass="21204">MRLQDKYKTLLSNYGINTPLRIAHFMAQIHHESNLKPVSENLNYSKSALRRVFGKYFKNDAIASQYARQPEKIANKVYANRMLNGNEASGDGWKYRGRGFIQITGKQNYMLLSKDMRVDYLNNPELLLNEADSMISAVWYWNKNNLNKYADRNDIKTITKKINGGYNGLEHRTELLNKYLTN</sequence>
<gene>
    <name evidence="2" type="ORF">Harreka1_16</name>
</gene>
<reference evidence="2" key="1">
    <citation type="submission" date="2020-07" db="EMBL/GenBank/DDBJ databases">
        <title>Highly diverse flavobacterial phages as mortality factor during North Sea spring blooms.</title>
        <authorList>
            <person name="Bartlau N."/>
            <person name="Wichels A."/>
            <person name="Krohne G."/>
            <person name="Adriaenssens E.M."/>
            <person name="Heins A."/>
            <person name="Fuchs B.M."/>
            <person name="Amann R."/>
            <person name="Moraru C."/>
        </authorList>
    </citation>
    <scope>NUCLEOTIDE SEQUENCE</scope>
</reference>
<organism evidence="2 3">
    <name type="scientific">Olleya phage Harreka_1</name>
    <dbReference type="NCBI Taxonomy" id="2745673"/>
    <lineage>
        <taxon>Viruses</taxon>
        <taxon>Duplodnaviria</taxon>
        <taxon>Heunggongvirae</taxon>
        <taxon>Uroviricota</taxon>
        <taxon>Caudoviricetes</taxon>
        <taxon>Aggregaviridae</taxon>
        <taxon>Harrekavirus</taxon>
        <taxon>Harrekavirus harreka</taxon>
    </lineage>
</organism>
<feature type="domain" description="Glycoside hydrolase family 19 catalytic" evidence="1">
    <location>
        <begin position="69"/>
        <end position="150"/>
    </location>
</feature>
<proteinExistence type="predicted"/>
<dbReference type="GO" id="GO:0016998">
    <property type="term" value="P:cell wall macromolecule catabolic process"/>
    <property type="evidence" value="ECO:0007669"/>
    <property type="project" value="InterPro"/>
</dbReference>
<dbReference type="InterPro" id="IPR000726">
    <property type="entry name" value="Glyco_hydro_19_cat"/>
</dbReference>
<dbReference type="PANTHER" id="PTHR34408:SF1">
    <property type="entry name" value="GLYCOSYL HYDROLASE FAMILY 19 DOMAIN-CONTAINING PROTEIN HI_1415"/>
    <property type="match status" value="1"/>
</dbReference>
<dbReference type="EMBL" id="MT732457">
    <property type="protein sequence ID" value="QQV90423.1"/>
    <property type="molecule type" value="Genomic_DNA"/>
</dbReference>
<dbReference type="InterPro" id="IPR023346">
    <property type="entry name" value="Lysozyme-like_dom_sf"/>
</dbReference>
<accession>A0A8E4ZJ00</accession>
<dbReference type="PANTHER" id="PTHR34408">
    <property type="entry name" value="FAMILY PROTEIN, PUTATIVE-RELATED"/>
    <property type="match status" value="1"/>
</dbReference>
<evidence type="ECO:0000313" key="2">
    <source>
        <dbReference type="EMBL" id="QQV90423.1"/>
    </source>
</evidence>
<name>A0A8E4ZJ00_9CAUD</name>
<evidence type="ECO:0000259" key="1">
    <source>
        <dbReference type="Pfam" id="PF00182"/>
    </source>
</evidence>
<dbReference type="Gene3D" id="1.10.530.10">
    <property type="match status" value="1"/>
</dbReference>
<dbReference type="InterPro" id="IPR052354">
    <property type="entry name" value="Cell_Wall_Dynamics_Protein"/>
</dbReference>